<dbReference type="AlphaFoldDB" id="A0AAJ0HFB6"/>
<comment type="subcellular location">
    <subcellularLocation>
        <location evidence="1">Endomembrane system</location>
    </subcellularLocation>
</comment>
<keyword evidence="5" id="KW-0449">Lipoprotein</keyword>
<dbReference type="GO" id="GO:0071986">
    <property type="term" value="C:Ragulator complex"/>
    <property type="evidence" value="ECO:0007669"/>
    <property type="project" value="InterPro"/>
</dbReference>
<dbReference type="Proteomes" id="UP001275084">
    <property type="component" value="Unassembled WGS sequence"/>
</dbReference>
<evidence type="ECO:0000313" key="7">
    <source>
        <dbReference type="Proteomes" id="UP001275084"/>
    </source>
</evidence>
<keyword evidence="2" id="KW-0519">Myristate</keyword>
<evidence type="ECO:0000256" key="2">
    <source>
        <dbReference type="ARBA" id="ARBA00022707"/>
    </source>
</evidence>
<dbReference type="GO" id="GO:0031902">
    <property type="term" value="C:late endosome membrane"/>
    <property type="evidence" value="ECO:0007669"/>
    <property type="project" value="InterPro"/>
</dbReference>
<keyword evidence="3" id="KW-0472">Membrane</keyword>
<sequence>MGNCSSCIGDRRHDVYDEDDEAQHLFDDPNSLHYGSFDQQHMMGQEDPQEVQREIEALQRVVARTSEYMPLLFPPFLTPSLPFSLPDPRQWDDAWLTLLHSNMVDIYDIVPQDEAVHAAAPTPYAYAAQEPHIARYQTLLSKLSSHDDLASVARVDWGVPDDGNIEMQRNAVPLKLDGSEALVGNFADAAAAMR</sequence>
<gene>
    <name evidence="6" type="ORF">B0T25DRAFT_519919</name>
</gene>
<reference evidence="6" key="1">
    <citation type="journal article" date="2023" name="Mol. Phylogenet. Evol.">
        <title>Genome-scale phylogeny and comparative genomics of the fungal order Sordariales.</title>
        <authorList>
            <person name="Hensen N."/>
            <person name="Bonometti L."/>
            <person name="Westerberg I."/>
            <person name="Brannstrom I.O."/>
            <person name="Guillou S."/>
            <person name="Cros-Aarteil S."/>
            <person name="Calhoun S."/>
            <person name="Haridas S."/>
            <person name="Kuo A."/>
            <person name="Mondo S."/>
            <person name="Pangilinan J."/>
            <person name="Riley R."/>
            <person name="LaButti K."/>
            <person name="Andreopoulos B."/>
            <person name="Lipzen A."/>
            <person name="Chen C."/>
            <person name="Yan M."/>
            <person name="Daum C."/>
            <person name="Ng V."/>
            <person name="Clum A."/>
            <person name="Steindorff A."/>
            <person name="Ohm R.A."/>
            <person name="Martin F."/>
            <person name="Silar P."/>
            <person name="Natvig D.O."/>
            <person name="Lalanne C."/>
            <person name="Gautier V."/>
            <person name="Ament-Velasquez S.L."/>
            <person name="Kruys A."/>
            <person name="Hutchinson M.I."/>
            <person name="Powell A.J."/>
            <person name="Barry K."/>
            <person name="Miller A.N."/>
            <person name="Grigoriev I.V."/>
            <person name="Debuchy R."/>
            <person name="Gladieux P."/>
            <person name="Hiltunen Thoren M."/>
            <person name="Johannesson H."/>
        </authorList>
    </citation>
    <scope>NUCLEOTIDE SEQUENCE</scope>
    <source>
        <strain evidence="6">CBS 955.72</strain>
    </source>
</reference>
<name>A0AAJ0HFB6_9PEZI</name>
<keyword evidence="4" id="KW-0564">Palmitate</keyword>
<evidence type="ECO:0000256" key="1">
    <source>
        <dbReference type="ARBA" id="ARBA00004308"/>
    </source>
</evidence>
<dbReference type="GO" id="GO:0045121">
    <property type="term" value="C:membrane raft"/>
    <property type="evidence" value="ECO:0007669"/>
    <property type="project" value="InterPro"/>
</dbReference>
<dbReference type="GO" id="GO:0001919">
    <property type="term" value="P:regulation of receptor recycling"/>
    <property type="evidence" value="ECO:0007669"/>
    <property type="project" value="InterPro"/>
</dbReference>
<comment type="caution">
    <text evidence="6">The sequence shown here is derived from an EMBL/GenBank/DDBJ whole genome shotgun (WGS) entry which is preliminary data.</text>
</comment>
<evidence type="ECO:0000256" key="3">
    <source>
        <dbReference type="ARBA" id="ARBA00023136"/>
    </source>
</evidence>
<dbReference type="GO" id="GO:0032008">
    <property type="term" value="P:positive regulation of TOR signaling"/>
    <property type="evidence" value="ECO:0007669"/>
    <property type="project" value="InterPro"/>
</dbReference>
<dbReference type="InterPro" id="IPR028209">
    <property type="entry name" value="LAMTOR1/MEH1"/>
</dbReference>
<dbReference type="GO" id="GO:0016197">
    <property type="term" value="P:endosomal transport"/>
    <property type="evidence" value="ECO:0007669"/>
    <property type="project" value="InterPro"/>
</dbReference>
<proteinExistence type="predicted"/>
<evidence type="ECO:0000313" key="6">
    <source>
        <dbReference type="EMBL" id="KAK3349797.1"/>
    </source>
</evidence>
<evidence type="ECO:0000256" key="4">
    <source>
        <dbReference type="ARBA" id="ARBA00023139"/>
    </source>
</evidence>
<organism evidence="6 7">
    <name type="scientific">Lasiosphaeria hispida</name>
    <dbReference type="NCBI Taxonomy" id="260671"/>
    <lineage>
        <taxon>Eukaryota</taxon>
        <taxon>Fungi</taxon>
        <taxon>Dikarya</taxon>
        <taxon>Ascomycota</taxon>
        <taxon>Pezizomycotina</taxon>
        <taxon>Sordariomycetes</taxon>
        <taxon>Sordariomycetidae</taxon>
        <taxon>Sordariales</taxon>
        <taxon>Lasiosphaeriaceae</taxon>
        <taxon>Lasiosphaeria</taxon>
    </lineage>
</organism>
<dbReference type="SMART" id="SM01262">
    <property type="entry name" value="LAMTOR"/>
    <property type="match status" value="1"/>
</dbReference>
<dbReference type="EMBL" id="JAUIQD010000005">
    <property type="protein sequence ID" value="KAK3349797.1"/>
    <property type="molecule type" value="Genomic_DNA"/>
</dbReference>
<dbReference type="Pfam" id="PF15454">
    <property type="entry name" value="LAMTOR"/>
    <property type="match status" value="1"/>
</dbReference>
<accession>A0AAJ0HFB6</accession>
<protein>
    <submittedName>
        <fullName evidence="6">Uncharacterized protein</fullName>
    </submittedName>
</protein>
<keyword evidence="7" id="KW-1185">Reference proteome</keyword>
<reference evidence="6" key="2">
    <citation type="submission" date="2023-06" db="EMBL/GenBank/DDBJ databases">
        <authorList>
            <consortium name="Lawrence Berkeley National Laboratory"/>
            <person name="Haridas S."/>
            <person name="Hensen N."/>
            <person name="Bonometti L."/>
            <person name="Westerberg I."/>
            <person name="Brannstrom I.O."/>
            <person name="Guillou S."/>
            <person name="Cros-Aarteil S."/>
            <person name="Calhoun S."/>
            <person name="Kuo A."/>
            <person name="Mondo S."/>
            <person name="Pangilinan J."/>
            <person name="Riley R."/>
            <person name="Labutti K."/>
            <person name="Andreopoulos B."/>
            <person name="Lipzen A."/>
            <person name="Chen C."/>
            <person name="Yanf M."/>
            <person name="Daum C."/>
            <person name="Ng V."/>
            <person name="Clum A."/>
            <person name="Steindorff A."/>
            <person name="Ohm R."/>
            <person name="Martin F."/>
            <person name="Silar P."/>
            <person name="Natvig D."/>
            <person name="Lalanne C."/>
            <person name="Gautier V."/>
            <person name="Ament-Velasquez S.L."/>
            <person name="Kruys A."/>
            <person name="Hutchinson M.I."/>
            <person name="Powell A.J."/>
            <person name="Barry K."/>
            <person name="Miller A.N."/>
            <person name="Grigoriev I.V."/>
            <person name="Debuchy R."/>
            <person name="Gladieux P."/>
            <person name="Thoren M.H."/>
            <person name="Johannesson H."/>
        </authorList>
    </citation>
    <scope>NUCLEOTIDE SEQUENCE</scope>
    <source>
        <strain evidence="6">CBS 955.72</strain>
    </source>
</reference>
<dbReference type="GO" id="GO:0071230">
    <property type="term" value="P:cellular response to amino acid stimulus"/>
    <property type="evidence" value="ECO:0007669"/>
    <property type="project" value="InterPro"/>
</dbReference>
<dbReference type="GO" id="GO:0043410">
    <property type="term" value="P:positive regulation of MAPK cascade"/>
    <property type="evidence" value="ECO:0007669"/>
    <property type="project" value="InterPro"/>
</dbReference>
<evidence type="ECO:0000256" key="5">
    <source>
        <dbReference type="ARBA" id="ARBA00023288"/>
    </source>
</evidence>